<reference evidence="1" key="1">
    <citation type="submission" date="2020-03" db="EMBL/GenBank/DDBJ databases">
        <title>Psychroflexus Maritimus sp. nov., isolate from marine sediment.</title>
        <authorList>
            <person name="Zhong Y.-L."/>
        </authorList>
    </citation>
    <scope>NUCLEOTIDE SEQUENCE</scope>
    <source>
        <strain evidence="1">C1</strain>
    </source>
</reference>
<keyword evidence="2" id="KW-1185">Reference proteome</keyword>
<evidence type="ECO:0000313" key="2">
    <source>
        <dbReference type="Proteomes" id="UP000643701"/>
    </source>
</evidence>
<proteinExistence type="predicted"/>
<evidence type="ECO:0000313" key="1">
    <source>
        <dbReference type="EMBL" id="NGZ90618.1"/>
    </source>
</evidence>
<dbReference type="RefSeq" id="WP_166400853.1">
    <property type="nucleotide sequence ID" value="NZ_JAANAS010000083.1"/>
</dbReference>
<sequence length="59" mass="7003">MQNQEMKVYLSSLIQSIENQQKLELIKAYIEQLVLEQDEANTNQVEELIDEINYAFKIK</sequence>
<dbReference type="Proteomes" id="UP000643701">
    <property type="component" value="Unassembled WGS sequence"/>
</dbReference>
<name>A0A967DZV6_9FLAO</name>
<accession>A0A967DZV6</accession>
<comment type="caution">
    <text evidence="1">The sequence shown here is derived from an EMBL/GenBank/DDBJ whole genome shotgun (WGS) entry which is preliminary data.</text>
</comment>
<protein>
    <submittedName>
        <fullName evidence="1">Uncharacterized protein</fullName>
    </submittedName>
</protein>
<gene>
    <name evidence="1" type="ORF">G7034_10180</name>
</gene>
<organism evidence="1 2">
    <name type="scientific">Psychroflexus maritimus</name>
    <dbReference type="NCBI Taxonomy" id="2714865"/>
    <lineage>
        <taxon>Bacteria</taxon>
        <taxon>Pseudomonadati</taxon>
        <taxon>Bacteroidota</taxon>
        <taxon>Flavobacteriia</taxon>
        <taxon>Flavobacteriales</taxon>
        <taxon>Flavobacteriaceae</taxon>
        <taxon>Psychroflexus</taxon>
    </lineage>
</organism>
<dbReference type="EMBL" id="JAANAS010000083">
    <property type="protein sequence ID" value="NGZ90618.1"/>
    <property type="molecule type" value="Genomic_DNA"/>
</dbReference>
<dbReference type="AlphaFoldDB" id="A0A967DZV6"/>